<feature type="active site" evidence="3">
    <location>
        <position position="150"/>
    </location>
</feature>
<evidence type="ECO:0000256" key="3">
    <source>
        <dbReference type="PROSITE-ProRule" id="PRU10038"/>
    </source>
</evidence>
<dbReference type="PROSITE" id="PS01174">
    <property type="entry name" value="LIPASE_GDXG_SER"/>
    <property type="match status" value="1"/>
</dbReference>
<evidence type="ECO:0000313" key="5">
    <source>
        <dbReference type="EMBL" id="RZU51820.1"/>
    </source>
</evidence>
<dbReference type="InterPro" id="IPR033140">
    <property type="entry name" value="Lipase_GDXG_put_SER_AS"/>
</dbReference>
<comment type="caution">
    <text evidence="5">The sequence shown here is derived from an EMBL/GenBank/DDBJ whole genome shotgun (WGS) entry which is preliminary data.</text>
</comment>
<dbReference type="EMBL" id="SHKY01000001">
    <property type="protein sequence ID" value="RZU51820.1"/>
    <property type="molecule type" value="Genomic_DNA"/>
</dbReference>
<evidence type="ECO:0000313" key="6">
    <source>
        <dbReference type="Proteomes" id="UP000292564"/>
    </source>
</evidence>
<evidence type="ECO:0000256" key="1">
    <source>
        <dbReference type="ARBA" id="ARBA00010515"/>
    </source>
</evidence>
<feature type="domain" description="Alpha/beta hydrolase fold-3" evidence="4">
    <location>
        <begin position="71"/>
        <end position="270"/>
    </location>
</feature>
<keyword evidence="6" id="KW-1185">Reference proteome</keyword>
<evidence type="ECO:0000256" key="2">
    <source>
        <dbReference type="ARBA" id="ARBA00022801"/>
    </source>
</evidence>
<dbReference type="PANTHER" id="PTHR48081:SF8">
    <property type="entry name" value="ALPHA_BETA HYDROLASE FOLD-3 DOMAIN-CONTAINING PROTEIN-RELATED"/>
    <property type="match status" value="1"/>
</dbReference>
<reference evidence="5 6" key="1">
    <citation type="submission" date="2019-02" db="EMBL/GenBank/DDBJ databases">
        <title>Sequencing the genomes of 1000 actinobacteria strains.</title>
        <authorList>
            <person name="Klenk H.-P."/>
        </authorList>
    </citation>
    <scope>NUCLEOTIDE SEQUENCE [LARGE SCALE GENOMIC DNA]</scope>
    <source>
        <strain evidence="5 6">DSM 45162</strain>
    </source>
</reference>
<dbReference type="PANTHER" id="PTHR48081">
    <property type="entry name" value="AB HYDROLASE SUPERFAMILY PROTEIN C4A8.06C"/>
    <property type="match status" value="1"/>
</dbReference>
<dbReference type="SUPFAM" id="SSF53474">
    <property type="entry name" value="alpha/beta-Hydrolases"/>
    <property type="match status" value="1"/>
</dbReference>
<proteinExistence type="inferred from homology"/>
<dbReference type="InterPro" id="IPR029058">
    <property type="entry name" value="AB_hydrolase_fold"/>
</dbReference>
<dbReference type="RefSeq" id="WP_130510531.1">
    <property type="nucleotide sequence ID" value="NZ_SHKY01000001.1"/>
</dbReference>
<sequence>MPPHPQARAATAVQPGAALTRESLPAARRSMVDAAAVEVGDIAPAAIERDVDADGVPCRLYHPGSALAPVLVYLHGGGWVMGGFETHHGICRRLATLSGCAVLAVDYRLAPEHPHPAALQDAERAVRWLYDGGAETLGVSTERVGVAGDSAGGHLATVVARRARDHGRPYACQVLVYPVIDPDMNYADAGDDDLGADEMRFYWDAYVPGDRSGPDVSPLRAELAGLPPTLILTAGNDVLRDEAERYADRLTEAGVPTVAVRYLGVGHGFFRKMAMFDAAEPALHQVATTLRTALAPR</sequence>
<protein>
    <submittedName>
        <fullName evidence="5">Acetyl esterase</fullName>
    </submittedName>
</protein>
<dbReference type="InterPro" id="IPR013094">
    <property type="entry name" value="AB_hydrolase_3"/>
</dbReference>
<dbReference type="GO" id="GO:0016787">
    <property type="term" value="F:hydrolase activity"/>
    <property type="evidence" value="ECO:0007669"/>
    <property type="project" value="UniProtKB-KW"/>
</dbReference>
<dbReference type="AlphaFoldDB" id="A0A4Q7ZLI6"/>
<dbReference type="Pfam" id="PF07859">
    <property type="entry name" value="Abhydrolase_3"/>
    <property type="match status" value="1"/>
</dbReference>
<keyword evidence="2" id="KW-0378">Hydrolase</keyword>
<dbReference type="Gene3D" id="3.40.50.1820">
    <property type="entry name" value="alpha/beta hydrolase"/>
    <property type="match status" value="1"/>
</dbReference>
<name>A0A4Q7ZLI6_9ACTN</name>
<dbReference type="OrthoDB" id="3181909at2"/>
<dbReference type="Proteomes" id="UP000292564">
    <property type="component" value="Unassembled WGS sequence"/>
</dbReference>
<organism evidence="5 6">
    <name type="scientific">Krasilnikovia cinnamomea</name>
    <dbReference type="NCBI Taxonomy" id="349313"/>
    <lineage>
        <taxon>Bacteria</taxon>
        <taxon>Bacillati</taxon>
        <taxon>Actinomycetota</taxon>
        <taxon>Actinomycetes</taxon>
        <taxon>Micromonosporales</taxon>
        <taxon>Micromonosporaceae</taxon>
        <taxon>Krasilnikovia</taxon>
    </lineage>
</organism>
<comment type="similarity">
    <text evidence="1">Belongs to the 'GDXG' lipolytic enzyme family.</text>
</comment>
<evidence type="ECO:0000259" key="4">
    <source>
        <dbReference type="Pfam" id="PF07859"/>
    </source>
</evidence>
<gene>
    <name evidence="5" type="ORF">EV385_3655</name>
</gene>
<dbReference type="InterPro" id="IPR050300">
    <property type="entry name" value="GDXG_lipolytic_enzyme"/>
</dbReference>
<accession>A0A4Q7ZLI6</accession>